<gene>
    <name evidence="2" type="ORF">KP78_04380</name>
</gene>
<dbReference type="AlphaFoldDB" id="A0A0C2W7S5"/>
<evidence type="ECO:0000256" key="1">
    <source>
        <dbReference type="SAM" id="Phobius"/>
    </source>
</evidence>
<evidence type="ECO:0000313" key="2">
    <source>
        <dbReference type="EMBL" id="KIL52068.1"/>
    </source>
</evidence>
<keyword evidence="1" id="KW-0472">Membrane</keyword>
<keyword evidence="1" id="KW-0812">Transmembrane</keyword>
<feature type="transmembrane region" description="Helical" evidence="1">
    <location>
        <begin position="12"/>
        <end position="30"/>
    </location>
</feature>
<dbReference type="RefSeq" id="WP_157841422.1">
    <property type="nucleotide sequence ID" value="NZ_JXRP01000006.1"/>
</dbReference>
<organism evidence="2 3">
    <name type="scientific">Jeotgalibacillus soli</name>
    <dbReference type="NCBI Taxonomy" id="889306"/>
    <lineage>
        <taxon>Bacteria</taxon>
        <taxon>Bacillati</taxon>
        <taxon>Bacillota</taxon>
        <taxon>Bacilli</taxon>
        <taxon>Bacillales</taxon>
        <taxon>Caryophanaceae</taxon>
        <taxon>Jeotgalibacillus</taxon>
    </lineage>
</organism>
<proteinExistence type="predicted"/>
<dbReference type="Proteomes" id="UP000031938">
    <property type="component" value="Unassembled WGS sequence"/>
</dbReference>
<dbReference type="EMBL" id="JXRP01000006">
    <property type="protein sequence ID" value="KIL52068.1"/>
    <property type="molecule type" value="Genomic_DNA"/>
</dbReference>
<reference evidence="2 3" key="1">
    <citation type="submission" date="2015-01" db="EMBL/GenBank/DDBJ databases">
        <title>Genome sequencing of Jeotgalibacillus soli.</title>
        <authorList>
            <person name="Goh K.M."/>
            <person name="Chan K.-G."/>
            <person name="Yaakop A.S."/>
            <person name="Ee R."/>
            <person name="Gan H.M."/>
            <person name="Chan C.S."/>
        </authorList>
    </citation>
    <scope>NUCLEOTIDE SEQUENCE [LARGE SCALE GENOMIC DNA]</scope>
    <source>
        <strain evidence="2 3">P9</strain>
    </source>
</reference>
<name>A0A0C2W7S5_9BACL</name>
<protein>
    <recommendedName>
        <fullName evidence="4">DUF4083 domain-containing protein</fullName>
    </recommendedName>
</protein>
<sequence length="56" mass="6611">MSEFNGGDIIFQITMFLFLILIIGGSIYFIKNIIFGRKKQLDRIEAMLKEQQKDRK</sequence>
<keyword evidence="1" id="KW-1133">Transmembrane helix</keyword>
<comment type="caution">
    <text evidence="2">The sequence shown here is derived from an EMBL/GenBank/DDBJ whole genome shotgun (WGS) entry which is preliminary data.</text>
</comment>
<evidence type="ECO:0008006" key="4">
    <source>
        <dbReference type="Google" id="ProtNLM"/>
    </source>
</evidence>
<dbReference type="PATRIC" id="fig|889306.3.peg.440"/>
<keyword evidence="3" id="KW-1185">Reference proteome</keyword>
<accession>A0A0C2W7S5</accession>
<evidence type="ECO:0000313" key="3">
    <source>
        <dbReference type="Proteomes" id="UP000031938"/>
    </source>
</evidence>